<feature type="transmembrane region" description="Helical" evidence="2">
    <location>
        <begin position="20"/>
        <end position="40"/>
    </location>
</feature>
<protein>
    <recommendedName>
        <fullName evidence="5">Secreted protein</fullName>
    </recommendedName>
</protein>
<dbReference type="RefSeq" id="WP_311659938.1">
    <property type="nucleotide sequence ID" value="NZ_JAVREX010000012.1"/>
</dbReference>
<proteinExistence type="predicted"/>
<keyword evidence="2" id="KW-1133">Transmembrane helix</keyword>
<dbReference type="Proteomes" id="UP001183777">
    <property type="component" value="Unassembled WGS sequence"/>
</dbReference>
<keyword evidence="2" id="KW-0812">Transmembrane</keyword>
<evidence type="ECO:0000313" key="4">
    <source>
        <dbReference type="Proteomes" id="UP001183777"/>
    </source>
</evidence>
<evidence type="ECO:0000313" key="3">
    <source>
        <dbReference type="EMBL" id="MDT0430821.1"/>
    </source>
</evidence>
<evidence type="ECO:0008006" key="5">
    <source>
        <dbReference type="Google" id="ProtNLM"/>
    </source>
</evidence>
<gene>
    <name evidence="3" type="ORF">RM649_24650</name>
</gene>
<comment type="caution">
    <text evidence="3">The sequence shown here is derived from an EMBL/GenBank/DDBJ whole genome shotgun (WGS) entry which is preliminary data.</text>
</comment>
<organism evidence="3 4">
    <name type="scientific">Streptomyces salyersiae</name>
    <dbReference type="NCBI Taxonomy" id="3075530"/>
    <lineage>
        <taxon>Bacteria</taxon>
        <taxon>Bacillati</taxon>
        <taxon>Actinomycetota</taxon>
        <taxon>Actinomycetes</taxon>
        <taxon>Kitasatosporales</taxon>
        <taxon>Streptomycetaceae</taxon>
        <taxon>Streptomyces</taxon>
    </lineage>
</organism>
<keyword evidence="4" id="KW-1185">Reference proteome</keyword>
<accession>A0ABU2RQ85</accession>
<feature type="region of interest" description="Disordered" evidence="1">
    <location>
        <begin position="68"/>
        <end position="91"/>
    </location>
</feature>
<name>A0ABU2RQ85_9ACTN</name>
<keyword evidence="2" id="KW-0472">Membrane</keyword>
<sequence>MVPMTRPSERADGQRGGVTAPLPAVLGWILALIAVFFCCSPAAASASHHRPVAAPAAHPHVPAPAVAPVVADAPGERGSGSSCHGAADHSAPVVLPGPTAPLALPCARTAAAVPPPPLTGSAAIRGPSDDGAGSVDHLRLQVQRV</sequence>
<reference evidence="4" key="1">
    <citation type="submission" date="2023-07" db="EMBL/GenBank/DDBJ databases">
        <title>30 novel species of actinomycetes from the DSMZ collection.</title>
        <authorList>
            <person name="Nouioui I."/>
        </authorList>
    </citation>
    <scope>NUCLEOTIDE SEQUENCE [LARGE SCALE GENOMIC DNA]</scope>
    <source>
        <strain evidence="4">DSM 41770</strain>
    </source>
</reference>
<dbReference type="EMBL" id="JAVREX010000012">
    <property type="protein sequence ID" value="MDT0430821.1"/>
    <property type="molecule type" value="Genomic_DNA"/>
</dbReference>
<evidence type="ECO:0000256" key="1">
    <source>
        <dbReference type="SAM" id="MobiDB-lite"/>
    </source>
</evidence>
<evidence type="ECO:0000256" key="2">
    <source>
        <dbReference type="SAM" id="Phobius"/>
    </source>
</evidence>